<keyword evidence="4" id="KW-1185">Reference proteome</keyword>
<keyword evidence="1" id="KW-1133">Transmembrane helix</keyword>
<keyword evidence="1" id="KW-0812">Transmembrane</keyword>
<dbReference type="Proteomes" id="UP000255066">
    <property type="component" value="Unassembled WGS sequence"/>
</dbReference>
<organism evidence="3 5">
    <name type="scientific">Legionella birminghamensis</name>
    <dbReference type="NCBI Taxonomy" id="28083"/>
    <lineage>
        <taxon>Bacteria</taxon>
        <taxon>Pseudomonadati</taxon>
        <taxon>Pseudomonadota</taxon>
        <taxon>Gammaproteobacteria</taxon>
        <taxon>Legionellales</taxon>
        <taxon>Legionellaceae</taxon>
        <taxon>Legionella</taxon>
    </lineage>
</organism>
<feature type="transmembrane region" description="Helical" evidence="1">
    <location>
        <begin position="658"/>
        <end position="681"/>
    </location>
</feature>
<protein>
    <recommendedName>
        <fullName evidence="6">Dot/Icm T4SS effector</fullName>
    </recommendedName>
</protein>
<sequence length="735" mass="81025">MPSKLTAFDGYDKEKSSAAYRLQNWRFLRGKTGGANDAGLHGGLYQVNFADNQEPVLAYLKKDPQEDKNICEVFSSQLMRFIASETGENPDVIANVSYVPTASDGVYIASEVFDGYRDLFVDAHLAYHLPTEEPLKDTVPNWKVLPQHRPSYLQHDPAIDVMIRTGRYQDLTVGLALRAIPDDPDLHYENIGAVPIKRSGPKNYLPLISNGSYQGFVLWTEEPHNGQPFERMEIGSKIYYKQKVHEYDTETNLLKSVSGMSDYEIISDNVIEYCVEVEGKSYIIPARNNTRAAHIDFGGSLGDFRLFNRHLDGKIHVNKLLDLIRYRPSSSGPPAYHKKLPAALMEGNEFFHVLARFSMISQDKLAAKIEEEIDTAIETYRNKPEVLIRFAKRVGAPIPHDAKNNLNALGASLKEFITNNMLSKQQHAKTLFLNHFCRLPRSEQNNLLNNLHADISSPTPKQQYLQKFYQQLRAENNELFNTLKEIDALLLPNISQSYHDLKNSQGENPLLPVGASLNRFKSVLHSRLCNAYFKGNLESETKRIGEILVESRELMQAFSEHYQKVVDPKLPAEERLAAIDSFMDAVKTFEEEAIKPSAMQQFAIAASIFAGSLLGAIIGAAVGLIVGVTVGSILGHAGGAVVGAGAGSVIGAVKGAGFGTVIAMGVAAFLFGSAGAVGGGVSGRGLFFSKTQQAAVDFSKTTRDMLFNEKKAILEATEAQESDESHSHGADPSNP</sequence>
<name>A0A378ID18_9GAMM</name>
<evidence type="ECO:0000313" key="2">
    <source>
        <dbReference type="EMBL" id="KTC75331.1"/>
    </source>
</evidence>
<dbReference type="OrthoDB" id="5652462at2"/>
<evidence type="ECO:0000313" key="3">
    <source>
        <dbReference type="EMBL" id="STX33099.1"/>
    </source>
</evidence>
<feature type="transmembrane region" description="Helical" evidence="1">
    <location>
        <begin position="602"/>
        <end position="626"/>
    </location>
</feature>
<gene>
    <name evidence="2" type="ORF">Lbir_0476</name>
    <name evidence="3" type="ORF">NCTC12437_02918</name>
</gene>
<dbReference type="Proteomes" id="UP000054735">
    <property type="component" value="Unassembled WGS sequence"/>
</dbReference>
<evidence type="ECO:0000313" key="5">
    <source>
        <dbReference type="Proteomes" id="UP000255066"/>
    </source>
</evidence>
<dbReference type="AlphaFoldDB" id="A0A378ID18"/>
<dbReference type="EMBL" id="UGNW01000001">
    <property type="protein sequence ID" value="STX33099.1"/>
    <property type="molecule type" value="Genomic_DNA"/>
</dbReference>
<proteinExistence type="predicted"/>
<evidence type="ECO:0000256" key="1">
    <source>
        <dbReference type="SAM" id="Phobius"/>
    </source>
</evidence>
<feature type="transmembrane region" description="Helical" evidence="1">
    <location>
        <begin position="633"/>
        <end position="652"/>
    </location>
</feature>
<evidence type="ECO:0000313" key="4">
    <source>
        <dbReference type="Proteomes" id="UP000054735"/>
    </source>
</evidence>
<reference evidence="2 4" key="1">
    <citation type="submission" date="2015-11" db="EMBL/GenBank/DDBJ databases">
        <title>Genomic analysis of 38 Legionella species identifies large and diverse effector repertoires.</title>
        <authorList>
            <person name="Burstein D."/>
            <person name="Amaro F."/>
            <person name="Zusman T."/>
            <person name="Lifshitz Z."/>
            <person name="Cohen O."/>
            <person name="Gilbert J.A."/>
            <person name="Pupko T."/>
            <person name="Shuman H.A."/>
            <person name="Segal G."/>
        </authorList>
    </citation>
    <scope>NUCLEOTIDE SEQUENCE [LARGE SCALE GENOMIC DNA]</scope>
    <source>
        <strain evidence="2 4">CDC#1407-AL-14</strain>
    </source>
</reference>
<reference evidence="3 5" key="2">
    <citation type="submission" date="2018-06" db="EMBL/GenBank/DDBJ databases">
        <authorList>
            <consortium name="Pathogen Informatics"/>
            <person name="Doyle S."/>
        </authorList>
    </citation>
    <scope>NUCLEOTIDE SEQUENCE [LARGE SCALE GENOMIC DNA]</scope>
    <source>
        <strain evidence="3 5">NCTC12437</strain>
    </source>
</reference>
<dbReference type="RefSeq" id="WP_058522593.1">
    <property type="nucleotide sequence ID" value="NZ_CAAAHV010000016.1"/>
</dbReference>
<dbReference type="STRING" id="28083.Lbir_0476"/>
<keyword evidence="1" id="KW-0472">Membrane</keyword>
<accession>A0A378ID18</accession>
<dbReference type="EMBL" id="LNXT01000005">
    <property type="protein sequence ID" value="KTC75331.1"/>
    <property type="molecule type" value="Genomic_DNA"/>
</dbReference>
<evidence type="ECO:0008006" key="6">
    <source>
        <dbReference type="Google" id="ProtNLM"/>
    </source>
</evidence>